<reference evidence="2 3" key="1">
    <citation type="journal article" date="2011" name="Science">
        <title>The Selaginella genome identifies genetic changes associated with the evolution of vascular plants.</title>
        <authorList>
            <person name="Banks J.A."/>
            <person name="Nishiyama T."/>
            <person name="Hasebe M."/>
            <person name="Bowman J.L."/>
            <person name="Gribskov M."/>
            <person name="dePamphilis C."/>
            <person name="Albert V.A."/>
            <person name="Aono N."/>
            <person name="Aoyama T."/>
            <person name="Ambrose B.A."/>
            <person name="Ashton N.W."/>
            <person name="Axtell M.J."/>
            <person name="Barker E."/>
            <person name="Barker M.S."/>
            <person name="Bennetzen J.L."/>
            <person name="Bonawitz N.D."/>
            <person name="Chapple C."/>
            <person name="Cheng C."/>
            <person name="Correa L.G."/>
            <person name="Dacre M."/>
            <person name="DeBarry J."/>
            <person name="Dreyer I."/>
            <person name="Elias M."/>
            <person name="Engstrom E.M."/>
            <person name="Estelle M."/>
            <person name="Feng L."/>
            <person name="Finet C."/>
            <person name="Floyd S.K."/>
            <person name="Frommer W.B."/>
            <person name="Fujita T."/>
            <person name="Gramzow L."/>
            <person name="Gutensohn M."/>
            <person name="Harholt J."/>
            <person name="Hattori M."/>
            <person name="Heyl A."/>
            <person name="Hirai T."/>
            <person name="Hiwatashi Y."/>
            <person name="Ishikawa M."/>
            <person name="Iwata M."/>
            <person name="Karol K.G."/>
            <person name="Koehler B."/>
            <person name="Kolukisaoglu U."/>
            <person name="Kubo M."/>
            <person name="Kurata T."/>
            <person name="Lalonde S."/>
            <person name="Li K."/>
            <person name="Li Y."/>
            <person name="Litt A."/>
            <person name="Lyons E."/>
            <person name="Manning G."/>
            <person name="Maruyama T."/>
            <person name="Michael T.P."/>
            <person name="Mikami K."/>
            <person name="Miyazaki S."/>
            <person name="Morinaga S."/>
            <person name="Murata T."/>
            <person name="Mueller-Roeber B."/>
            <person name="Nelson D.R."/>
            <person name="Obara M."/>
            <person name="Oguri Y."/>
            <person name="Olmstead R.G."/>
            <person name="Onodera N."/>
            <person name="Petersen B.L."/>
            <person name="Pils B."/>
            <person name="Prigge M."/>
            <person name="Rensing S.A."/>
            <person name="Riano-Pachon D.M."/>
            <person name="Roberts A.W."/>
            <person name="Sato Y."/>
            <person name="Scheller H.V."/>
            <person name="Schulz B."/>
            <person name="Schulz C."/>
            <person name="Shakirov E.V."/>
            <person name="Shibagaki N."/>
            <person name="Shinohara N."/>
            <person name="Shippen D.E."/>
            <person name="Soerensen I."/>
            <person name="Sotooka R."/>
            <person name="Sugimoto N."/>
            <person name="Sugita M."/>
            <person name="Sumikawa N."/>
            <person name="Tanurdzic M."/>
            <person name="Theissen G."/>
            <person name="Ulvskov P."/>
            <person name="Wakazuki S."/>
            <person name="Weng J.K."/>
            <person name="Willats W.W."/>
            <person name="Wipf D."/>
            <person name="Wolf P.G."/>
            <person name="Yang L."/>
            <person name="Zimmer A.D."/>
            <person name="Zhu Q."/>
            <person name="Mitros T."/>
            <person name="Hellsten U."/>
            <person name="Loque D."/>
            <person name="Otillar R."/>
            <person name="Salamov A."/>
            <person name="Schmutz J."/>
            <person name="Shapiro H."/>
            <person name="Lindquist E."/>
            <person name="Lucas S."/>
            <person name="Rokhsar D."/>
            <person name="Grigoriev I.V."/>
        </authorList>
    </citation>
    <scope>NUCLEOTIDE SEQUENCE [LARGE SCALE GENOMIC DNA]</scope>
</reference>
<gene>
    <name evidence="2" type="ORF">SELMODRAFT_417638</name>
</gene>
<dbReference type="KEGG" id="smo:SELMODRAFT_417638"/>
<keyword evidence="3" id="KW-1185">Reference proteome</keyword>
<dbReference type="HOGENOM" id="CLU_753151_0_0_1"/>
<dbReference type="Proteomes" id="UP000001514">
    <property type="component" value="Unassembled WGS sequence"/>
</dbReference>
<proteinExistence type="predicted"/>
<evidence type="ECO:0000313" key="3">
    <source>
        <dbReference type="Proteomes" id="UP000001514"/>
    </source>
</evidence>
<dbReference type="AlphaFoldDB" id="D8S336"/>
<organism evidence="3">
    <name type="scientific">Selaginella moellendorffii</name>
    <name type="common">Spikemoss</name>
    <dbReference type="NCBI Taxonomy" id="88036"/>
    <lineage>
        <taxon>Eukaryota</taxon>
        <taxon>Viridiplantae</taxon>
        <taxon>Streptophyta</taxon>
        <taxon>Embryophyta</taxon>
        <taxon>Tracheophyta</taxon>
        <taxon>Lycopodiopsida</taxon>
        <taxon>Selaginellales</taxon>
        <taxon>Selaginellaceae</taxon>
        <taxon>Selaginella</taxon>
    </lineage>
</organism>
<protein>
    <submittedName>
        <fullName evidence="2">Uncharacterized protein</fullName>
    </submittedName>
</protein>
<feature type="compositionally biased region" description="Basic residues" evidence="1">
    <location>
        <begin position="16"/>
        <end position="26"/>
    </location>
</feature>
<evidence type="ECO:0000256" key="1">
    <source>
        <dbReference type="SAM" id="MobiDB-lite"/>
    </source>
</evidence>
<feature type="region of interest" description="Disordered" evidence="1">
    <location>
        <begin position="1"/>
        <end position="32"/>
    </location>
</feature>
<dbReference type="EMBL" id="GL377600">
    <property type="protein sequence ID" value="EFJ21195.1"/>
    <property type="molecule type" value="Genomic_DNA"/>
</dbReference>
<accession>D8S336</accession>
<dbReference type="InParanoid" id="D8S336"/>
<evidence type="ECO:0000313" key="2">
    <source>
        <dbReference type="EMBL" id="EFJ21195.1"/>
    </source>
</evidence>
<sequence>MVYSQSKAQLDIQREKRQKRQKKKGGGHSTSKISIHACEHQTQAAFCHPFPPNKLCNVDGITVRHLVVEMQLRILNGVIPYNFKCLEDDLKQQSTSSWRSDPQEQELQDRLEILFEFGKSVLRLLRGKVQYILFCNESMRISEMDKKLQVASGAGATCLSHTSLDGILKKPTILSFRKPRATNARPDFDSSSWRWCLIGTGKWEALGHVYYLVVWSRHITTLARLRQQRASSLCSVPLQLSLSKSQNDTFDDRLSNSTAGSFCFGKQGAARITGFFFQSNVIPCGQRGTSRDSRLVSRALGSCSTERNMLPGVCHRDSSRPSCEPFFNVTCEKGGSLGCWSCEMIQMCTPEAAGCYFHSMDNITYCGF</sequence>
<name>D8S336_SELML</name>
<dbReference type="Gramene" id="EFJ21195">
    <property type="protein sequence ID" value="EFJ21195"/>
    <property type="gene ID" value="SELMODRAFT_417638"/>
</dbReference>